<dbReference type="AlphaFoldDB" id="A0A0G0P758"/>
<dbReference type="PANTHER" id="PTHR43857:SF1">
    <property type="entry name" value="YJGH FAMILY PROTEIN"/>
    <property type="match status" value="1"/>
</dbReference>
<evidence type="ECO:0000313" key="1">
    <source>
        <dbReference type="EMBL" id="KKQ93974.1"/>
    </source>
</evidence>
<dbReference type="Pfam" id="PF01042">
    <property type="entry name" value="Ribonuc_L-PSP"/>
    <property type="match status" value="1"/>
</dbReference>
<dbReference type="InterPro" id="IPR006175">
    <property type="entry name" value="YjgF/YER057c/UK114"/>
</dbReference>
<dbReference type="PANTHER" id="PTHR43857">
    <property type="entry name" value="BLR7761 PROTEIN"/>
    <property type="match status" value="1"/>
</dbReference>
<dbReference type="EMBL" id="LBVV01000013">
    <property type="protein sequence ID" value="KKQ93974.1"/>
    <property type="molecule type" value="Genomic_DNA"/>
</dbReference>
<dbReference type="CDD" id="cd00448">
    <property type="entry name" value="YjgF_YER057c_UK114_family"/>
    <property type="match status" value="1"/>
</dbReference>
<organism evidence="1 2">
    <name type="scientific">candidate division CPR2 bacterium GW2011_GWC2_39_10</name>
    <dbReference type="NCBI Taxonomy" id="1618345"/>
    <lineage>
        <taxon>Bacteria</taxon>
        <taxon>Bacteria division CPR2</taxon>
    </lineage>
</organism>
<accession>A0A0G0P758</accession>
<name>A0A0G0P758_UNCC2</name>
<dbReference type="Proteomes" id="UP000034207">
    <property type="component" value="Unassembled WGS sequence"/>
</dbReference>
<proteinExistence type="predicted"/>
<sequence>MAKEFINPGSQFSSGRAYSKGIKVDVGDSEMLFIAGQIPKNEKGEIVGLGDYARQAEYCFEKIITILEEAGMSLNDLVKVNIYVLDIKRLEEVLAVRNRYLKESKPASTAVEISGIVTKGCDVEIDAIAIKKRSS</sequence>
<reference evidence="1" key="1">
    <citation type="journal article" date="2015" name="Nature">
        <title>rRNA introns, odd ribosomes, and small enigmatic genomes across a large radiation of phyla.</title>
        <authorList>
            <person name="Brown C.T."/>
            <person name="Hug L.A."/>
            <person name="Thomas B.C."/>
            <person name="Sharon I."/>
            <person name="Castelle C.J."/>
            <person name="Singh A."/>
            <person name="Wilkins M.J."/>
            <person name="Williams K.H."/>
            <person name="Banfield J.F."/>
        </authorList>
    </citation>
    <scope>NUCLEOTIDE SEQUENCE [LARGE SCALE GENOMIC DNA]</scope>
</reference>
<evidence type="ECO:0000313" key="2">
    <source>
        <dbReference type="Proteomes" id="UP000034207"/>
    </source>
</evidence>
<protein>
    <submittedName>
        <fullName evidence="1">Translation initiation inhibitor, yjgF family protein</fullName>
    </submittedName>
</protein>
<dbReference type="SUPFAM" id="SSF55298">
    <property type="entry name" value="YjgF-like"/>
    <property type="match status" value="1"/>
</dbReference>
<dbReference type="Gene3D" id="3.30.1330.40">
    <property type="entry name" value="RutC-like"/>
    <property type="match status" value="1"/>
</dbReference>
<dbReference type="STRING" id="1618345.UT18_C0013G0021"/>
<gene>
    <name evidence="1" type="ORF">UT18_C0013G0021</name>
</gene>
<dbReference type="InterPro" id="IPR035959">
    <property type="entry name" value="RutC-like_sf"/>
</dbReference>
<comment type="caution">
    <text evidence="1">The sequence shown here is derived from an EMBL/GenBank/DDBJ whole genome shotgun (WGS) entry which is preliminary data.</text>
</comment>